<dbReference type="InterPro" id="IPR027417">
    <property type="entry name" value="P-loop_NTPase"/>
</dbReference>
<reference evidence="4 5" key="1">
    <citation type="submission" date="2019-03" db="EMBL/GenBank/DDBJ databases">
        <title>Single cell metagenomics reveals metabolic interactions within the superorganism composed of flagellate Streblomastix strix and complex community of Bacteroidetes bacteria on its surface.</title>
        <authorList>
            <person name="Treitli S.C."/>
            <person name="Kolisko M."/>
            <person name="Husnik F."/>
            <person name="Keeling P."/>
            <person name="Hampl V."/>
        </authorList>
    </citation>
    <scope>NUCLEOTIDE SEQUENCE [LARGE SCALE GENOMIC DNA]</scope>
    <source>
        <strain evidence="4">ST1C</strain>
    </source>
</reference>
<sequence>MLPNSELISLIQLNRDILASQSSEILIQKTLDLPKSGQRFFYEGDRNTPMWQSIAALTISSASGWPLFLQGEPGCGKTEAVRHFSANRTFNAKNPVYSVSCSGEAQIEQFIGSLIFEKNGFRFVEGPLVQAARQGCVFLADEFILLSPVVMIGLVPFLSARPGDTFIHPEIKDPIAVACGFLFVATGNEDTERGRVKLPQFVSSLLQRFIVSNPSAKDREGLIERIMKADYPNIDISQLQPTALREFVDRMKDILHIKWSLRDVRRFLRRVNDFLGYMINDEELPDQIQPISSTDIALSFILSGHTLDEERKNDIINQTVKIFGGSQRDANNLKQGRTHFRETFQGNYLVRGHIAMNIKKEALFPQPTLDVLFWIRWTGTPDDQIPHENVLLVGPTCYKATAMEFLLPENKNVIHMTREMQVNELIGSTCISTPTRFEDSMQSLQLSIRDALISIGYTNKQENGEQIVKDIQQTLKDEIINIERGIEVKNREKRHGVLRGVQYLQMCLNKMRENIKVDQDEINEQQQSSSPGIQITLTFNPSVVTLSAVLGIPLLLLSVHLPPASVLERLISLLEDSRSLVITEDTQQIFNDESILREVNQSNSHSAPISAGFSLAATTTETGRMSLSGPILSRFTSIYTEPYRLNIINQLRPSIKKNQRDNDVGDQAEEEDLLIISESITEKNYDLIEVINDIHRGLNELNQKVTITEYIRWCRTAVSLHKLQHFSPTKAAGIAALRTIVDALPDNDRRYK</sequence>
<evidence type="ECO:0000256" key="2">
    <source>
        <dbReference type="ARBA" id="ARBA00022840"/>
    </source>
</evidence>
<dbReference type="EMBL" id="SNRW01009724">
    <property type="protein sequence ID" value="KAA6377564.1"/>
    <property type="molecule type" value="Genomic_DNA"/>
</dbReference>
<proteinExistence type="predicted"/>
<dbReference type="CDD" id="cd00009">
    <property type="entry name" value="AAA"/>
    <property type="match status" value="1"/>
</dbReference>
<dbReference type="GO" id="GO:0000055">
    <property type="term" value="P:ribosomal large subunit export from nucleus"/>
    <property type="evidence" value="ECO:0007669"/>
    <property type="project" value="TreeGrafter"/>
</dbReference>
<accession>A0A5J4V5B8</accession>
<feature type="domain" description="ATPase dynein-related AAA" evidence="3">
    <location>
        <begin position="66"/>
        <end position="195"/>
    </location>
</feature>
<gene>
    <name evidence="4" type="ORF">EZS28_026908</name>
</gene>
<protein>
    <recommendedName>
        <fullName evidence="3">ATPase dynein-related AAA domain-containing protein</fullName>
    </recommendedName>
</protein>
<name>A0A5J4V5B8_9EUKA</name>
<comment type="caution">
    <text evidence="4">The sequence shown here is derived from an EMBL/GenBank/DDBJ whole genome shotgun (WGS) entry which is preliminary data.</text>
</comment>
<dbReference type="InterPro" id="IPR011704">
    <property type="entry name" value="ATPase_dyneun-rel_AAA"/>
</dbReference>
<evidence type="ECO:0000313" key="4">
    <source>
        <dbReference type="EMBL" id="KAA6377564.1"/>
    </source>
</evidence>
<dbReference type="GO" id="GO:0005634">
    <property type="term" value="C:nucleus"/>
    <property type="evidence" value="ECO:0007669"/>
    <property type="project" value="TreeGrafter"/>
</dbReference>
<organism evidence="4 5">
    <name type="scientific">Streblomastix strix</name>
    <dbReference type="NCBI Taxonomy" id="222440"/>
    <lineage>
        <taxon>Eukaryota</taxon>
        <taxon>Metamonada</taxon>
        <taxon>Preaxostyla</taxon>
        <taxon>Oxymonadida</taxon>
        <taxon>Streblomastigidae</taxon>
        <taxon>Streblomastix</taxon>
    </lineage>
</organism>
<keyword evidence="1" id="KW-0547">Nucleotide-binding</keyword>
<dbReference type="GO" id="GO:0000027">
    <property type="term" value="P:ribosomal large subunit assembly"/>
    <property type="evidence" value="ECO:0007669"/>
    <property type="project" value="TreeGrafter"/>
</dbReference>
<dbReference type="AlphaFoldDB" id="A0A5J4V5B8"/>
<dbReference type="GO" id="GO:0005524">
    <property type="term" value="F:ATP binding"/>
    <property type="evidence" value="ECO:0007669"/>
    <property type="project" value="UniProtKB-KW"/>
</dbReference>
<evidence type="ECO:0000313" key="5">
    <source>
        <dbReference type="Proteomes" id="UP000324800"/>
    </source>
</evidence>
<dbReference type="GO" id="GO:0030687">
    <property type="term" value="C:preribosome, large subunit precursor"/>
    <property type="evidence" value="ECO:0007669"/>
    <property type="project" value="TreeGrafter"/>
</dbReference>
<dbReference type="PANTHER" id="PTHR48103:SF2">
    <property type="entry name" value="MIDASIN"/>
    <property type="match status" value="1"/>
</dbReference>
<dbReference type="SUPFAM" id="SSF52540">
    <property type="entry name" value="P-loop containing nucleoside triphosphate hydrolases"/>
    <property type="match status" value="1"/>
</dbReference>
<dbReference type="PANTHER" id="PTHR48103">
    <property type="entry name" value="MIDASIN-RELATED"/>
    <property type="match status" value="1"/>
</dbReference>
<dbReference type="Proteomes" id="UP000324800">
    <property type="component" value="Unassembled WGS sequence"/>
</dbReference>
<feature type="non-terminal residue" evidence="4">
    <location>
        <position position="752"/>
    </location>
</feature>
<evidence type="ECO:0000259" key="3">
    <source>
        <dbReference type="Pfam" id="PF07728"/>
    </source>
</evidence>
<evidence type="ECO:0000256" key="1">
    <source>
        <dbReference type="ARBA" id="ARBA00022741"/>
    </source>
</evidence>
<keyword evidence="2" id="KW-0067">ATP-binding</keyword>
<dbReference type="Pfam" id="PF07728">
    <property type="entry name" value="AAA_5"/>
    <property type="match status" value="1"/>
</dbReference>
<dbReference type="GO" id="GO:0016887">
    <property type="term" value="F:ATP hydrolysis activity"/>
    <property type="evidence" value="ECO:0007669"/>
    <property type="project" value="InterPro"/>
</dbReference>
<dbReference type="Gene3D" id="3.40.50.300">
    <property type="entry name" value="P-loop containing nucleotide triphosphate hydrolases"/>
    <property type="match status" value="1"/>
</dbReference>